<keyword evidence="12" id="KW-1185">Reference proteome</keyword>
<feature type="binding site" evidence="8">
    <location>
        <begin position="21"/>
        <end position="23"/>
    </location>
    <ligand>
        <name>shikimate</name>
        <dbReference type="ChEBI" id="CHEBI:36208"/>
    </ligand>
</feature>
<feature type="binding site" evidence="8">
    <location>
        <position position="109"/>
    </location>
    <ligand>
        <name>shikimate</name>
        <dbReference type="ChEBI" id="CHEBI:36208"/>
    </ligand>
</feature>
<sequence>MSRAPGRPTAAGVAGWPVAHSLSPTMMNAWLEAAGIPARYAAFEVSPDQFEQTARALPGLGVRGINITLPHKEAALALADAASETARRIGAANVLLTTAEGGLFADNTDVAGVRAALGEGGDAGAGPAVLIGAGGAARAALAVLAGTDREIRIVNRTPARARTLADAFGVDAVIYESAGAEALADAALIINATSLGMTGQPTLGIALDAAAPDALVFDMVYDPLETPLLAAARASGRRAVDGLAMLIGQARPSFEAFFGAAPPDIDIRARLVEELEARR</sequence>
<evidence type="ECO:0000256" key="4">
    <source>
        <dbReference type="ARBA" id="ARBA00022857"/>
    </source>
</evidence>
<dbReference type="GO" id="GO:0004764">
    <property type="term" value="F:shikimate 3-dehydrogenase (NADP+) activity"/>
    <property type="evidence" value="ECO:0007669"/>
    <property type="project" value="UniProtKB-UniRule"/>
</dbReference>
<dbReference type="InterPro" id="IPR011342">
    <property type="entry name" value="Shikimate_DH"/>
</dbReference>
<keyword evidence="6 8" id="KW-0057">Aromatic amino acid biosynthesis</keyword>
<feature type="binding site" evidence="8">
    <location>
        <position position="219"/>
    </location>
    <ligand>
        <name>NADP(+)</name>
        <dbReference type="ChEBI" id="CHEBI:58349"/>
    </ligand>
</feature>
<dbReference type="GO" id="GO:0019632">
    <property type="term" value="P:shikimate metabolic process"/>
    <property type="evidence" value="ECO:0007669"/>
    <property type="project" value="InterPro"/>
</dbReference>
<dbReference type="GO" id="GO:0008652">
    <property type="term" value="P:amino acid biosynthetic process"/>
    <property type="evidence" value="ECO:0007669"/>
    <property type="project" value="UniProtKB-KW"/>
</dbReference>
<dbReference type="InterPro" id="IPR006151">
    <property type="entry name" value="Shikm_DH/Glu-tRNA_Rdtase"/>
</dbReference>
<dbReference type="InterPro" id="IPR013708">
    <property type="entry name" value="Shikimate_DH-bd_N"/>
</dbReference>
<evidence type="ECO:0000256" key="5">
    <source>
        <dbReference type="ARBA" id="ARBA00023002"/>
    </source>
</evidence>
<dbReference type="OrthoDB" id="9792692at2"/>
<gene>
    <name evidence="8 11" type="primary">aroE</name>
    <name evidence="11" type="ORF">DDZ18_01800</name>
</gene>
<evidence type="ECO:0000256" key="3">
    <source>
        <dbReference type="ARBA" id="ARBA00022605"/>
    </source>
</evidence>
<reference evidence="12" key="1">
    <citation type="submission" date="2018-05" db="EMBL/GenBank/DDBJ databases">
        <authorList>
            <person name="Liu B.-T."/>
        </authorList>
    </citation>
    <scope>NUCLEOTIDE SEQUENCE [LARGE SCALE GENOMIC DNA]</scope>
    <source>
        <strain evidence="12">WD6-1</strain>
    </source>
</reference>
<evidence type="ECO:0000256" key="8">
    <source>
        <dbReference type="HAMAP-Rule" id="MF_00222"/>
    </source>
</evidence>
<feature type="binding site" evidence="8">
    <location>
        <position position="249"/>
    </location>
    <ligand>
        <name>shikimate</name>
        <dbReference type="ChEBI" id="CHEBI:36208"/>
    </ligand>
</feature>
<dbReference type="GO" id="GO:0050661">
    <property type="term" value="F:NADP binding"/>
    <property type="evidence" value="ECO:0007669"/>
    <property type="project" value="InterPro"/>
</dbReference>
<keyword evidence="5 8" id="KW-0560">Oxidoreductase</keyword>
<evidence type="ECO:0000313" key="11">
    <source>
        <dbReference type="EMBL" id="PWE18363.1"/>
    </source>
</evidence>
<comment type="function">
    <text evidence="8">Involved in the biosynthesis of the chorismate, which leads to the biosynthesis of aromatic amino acids. Catalyzes the reversible NADPH linked reduction of 3-dehydroshikimate (DHSA) to yield shikimate (SA).</text>
</comment>
<keyword evidence="4 8" id="KW-0521">NADP</keyword>
<evidence type="ECO:0000256" key="7">
    <source>
        <dbReference type="ARBA" id="ARBA00049442"/>
    </source>
</evidence>
<dbReference type="InterPro" id="IPR046346">
    <property type="entry name" value="Aminoacid_DH-like_N_sf"/>
</dbReference>
<dbReference type="HAMAP" id="MF_00222">
    <property type="entry name" value="Shikimate_DH_AroE"/>
    <property type="match status" value="1"/>
</dbReference>
<dbReference type="GO" id="GO:0009073">
    <property type="term" value="P:aromatic amino acid family biosynthetic process"/>
    <property type="evidence" value="ECO:0007669"/>
    <property type="project" value="UniProtKB-KW"/>
</dbReference>
<comment type="similarity">
    <text evidence="8">Belongs to the shikimate dehydrogenase family.</text>
</comment>
<evidence type="ECO:0000259" key="9">
    <source>
        <dbReference type="Pfam" id="PF01488"/>
    </source>
</evidence>
<dbReference type="EC" id="1.1.1.25" evidence="2 8"/>
<feature type="active site" description="Proton acceptor" evidence="8">
    <location>
        <position position="72"/>
    </location>
</feature>
<dbReference type="SUPFAM" id="SSF51735">
    <property type="entry name" value="NAD(P)-binding Rossmann-fold domains"/>
    <property type="match status" value="1"/>
</dbReference>
<accession>A0A2U2BWG5</accession>
<feature type="binding site" evidence="8">
    <location>
        <position position="242"/>
    </location>
    <ligand>
        <name>NADP(+)</name>
        <dbReference type="ChEBI" id="CHEBI:58349"/>
    </ligand>
</feature>
<feature type="binding site" evidence="8">
    <location>
        <position position="221"/>
    </location>
    <ligand>
        <name>shikimate</name>
        <dbReference type="ChEBI" id="CHEBI:36208"/>
    </ligand>
</feature>
<dbReference type="UniPathway" id="UPA00053">
    <property type="reaction ID" value="UER00087"/>
</dbReference>
<name>A0A2U2BWG5_9PROT</name>
<dbReference type="Proteomes" id="UP000245168">
    <property type="component" value="Unassembled WGS sequence"/>
</dbReference>
<feature type="domain" description="Quinate/shikimate 5-dehydrogenase/glutamyl-tRNA reductase" evidence="9">
    <location>
        <begin position="128"/>
        <end position="194"/>
    </location>
</feature>
<protein>
    <recommendedName>
        <fullName evidence="2 8">Shikimate dehydrogenase (NADP(+))</fullName>
        <shortName evidence="8">SDH</shortName>
        <ecNumber evidence="2 8">1.1.1.25</ecNumber>
    </recommendedName>
</protein>
<organism evidence="11 12">
    <name type="scientific">Marinicauda salina</name>
    <dbReference type="NCBI Taxonomy" id="2135793"/>
    <lineage>
        <taxon>Bacteria</taxon>
        <taxon>Pseudomonadati</taxon>
        <taxon>Pseudomonadota</taxon>
        <taxon>Alphaproteobacteria</taxon>
        <taxon>Maricaulales</taxon>
        <taxon>Maricaulaceae</taxon>
        <taxon>Marinicauda</taxon>
    </lineage>
</organism>
<dbReference type="GO" id="GO:0005829">
    <property type="term" value="C:cytosol"/>
    <property type="evidence" value="ECO:0007669"/>
    <property type="project" value="TreeGrafter"/>
</dbReference>
<dbReference type="InterPro" id="IPR036291">
    <property type="entry name" value="NAD(P)-bd_dom_sf"/>
</dbReference>
<feature type="binding site" evidence="8">
    <location>
        <begin position="155"/>
        <end position="160"/>
    </location>
    <ligand>
        <name>NADP(+)</name>
        <dbReference type="ChEBI" id="CHEBI:58349"/>
    </ligand>
</feature>
<feature type="binding site" evidence="8">
    <location>
        <position position="93"/>
    </location>
    <ligand>
        <name>shikimate</name>
        <dbReference type="ChEBI" id="CHEBI:36208"/>
    </ligand>
</feature>
<feature type="domain" description="Shikimate dehydrogenase substrate binding N-terminal" evidence="10">
    <location>
        <begin position="13"/>
        <end position="95"/>
    </location>
</feature>
<dbReference type="PANTHER" id="PTHR21089:SF1">
    <property type="entry name" value="BIFUNCTIONAL 3-DEHYDROQUINATE DEHYDRATASE_SHIKIMATE DEHYDROGENASE, CHLOROPLASTIC"/>
    <property type="match status" value="1"/>
</dbReference>
<feature type="binding site" evidence="8">
    <location>
        <begin position="132"/>
        <end position="136"/>
    </location>
    <ligand>
        <name>NADP(+)</name>
        <dbReference type="ChEBI" id="CHEBI:58349"/>
    </ligand>
</feature>
<dbReference type="Gene3D" id="3.40.50.720">
    <property type="entry name" value="NAD(P)-binding Rossmann-like Domain"/>
    <property type="match status" value="1"/>
</dbReference>
<dbReference type="SUPFAM" id="SSF53223">
    <property type="entry name" value="Aminoacid dehydrogenase-like, N-terminal domain"/>
    <property type="match status" value="1"/>
</dbReference>
<keyword evidence="3 8" id="KW-0028">Amino-acid biosynthesis</keyword>
<dbReference type="PANTHER" id="PTHR21089">
    <property type="entry name" value="SHIKIMATE DEHYDROGENASE"/>
    <property type="match status" value="1"/>
</dbReference>
<dbReference type="Pfam" id="PF01488">
    <property type="entry name" value="Shikimate_DH"/>
    <property type="match status" value="1"/>
</dbReference>
<comment type="caution">
    <text evidence="11">The sequence shown here is derived from an EMBL/GenBank/DDBJ whole genome shotgun (WGS) entry which is preliminary data.</text>
</comment>
<comment type="subunit">
    <text evidence="8">Homodimer.</text>
</comment>
<dbReference type="NCBIfam" id="TIGR00507">
    <property type="entry name" value="aroE"/>
    <property type="match status" value="1"/>
</dbReference>
<dbReference type="Gene3D" id="3.40.50.10860">
    <property type="entry name" value="Leucine Dehydrogenase, chain A, domain 1"/>
    <property type="match status" value="1"/>
</dbReference>
<evidence type="ECO:0000256" key="2">
    <source>
        <dbReference type="ARBA" id="ARBA00012962"/>
    </source>
</evidence>
<evidence type="ECO:0000313" key="12">
    <source>
        <dbReference type="Proteomes" id="UP000245168"/>
    </source>
</evidence>
<evidence type="ECO:0000256" key="1">
    <source>
        <dbReference type="ARBA" id="ARBA00004871"/>
    </source>
</evidence>
<evidence type="ECO:0000259" key="10">
    <source>
        <dbReference type="Pfam" id="PF08501"/>
    </source>
</evidence>
<proteinExistence type="inferred from homology"/>
<dbReference type="Pfam" id="PF08501">
    <property type="entry name" value="Shikimate_dh_N"/>
    <property type="match status" value="1"/>
</dbReference>
<dbReference type="InterPro" id="IPR022893">
    <property type="entry name" value="Shikimate_DH_fam"/>
</dbReference>
<dbReference type="GO" id="GO:0009423">
    <property type="term" value="P:chorismate biosynthetic process"/>
    <property type="evidence" value="ECO:0007669"/>
    <property type="project" value="UniProtKB-UniRule"/>
</dbReference>
<dbReference type="AlphaFoldDB" id="A0A2U2BWG5"/>
<evidence type="ECO:0000256" key="6">
    <source>
        <dbReference type="ARBA" id="ARBA00023141"/>
    </source>
</evidence>
<comment type="catalytic activity">
    <reaction evidence="7 8">
        <text>shikimate + NADP(+) = 3-dehydroshikimate + NADPH + H(+)</text>
        <dbReference type="Rhea" id="RHEA:17737"/>
        <dbReference type="ChEBI" id="CHEBI:15378"/>
        <dbReference type="ChEBI" id="CHEBI:16630"/>
        <dbReference type="ChEBI" id="CHEBI:36208"/>
        <dbReference type="ChEBI" id="CHEBI:57783"/>
        <dbReference type="ChEBI" id="CHEBI:58349"/>
        <dbReference type="EC" id="1.1.1.25"/>
    </reaction>
</comment>
<dbReference type="EMBL" id="QEXV01000001">
    <property type="protein sequence ID" value="PWE18363.1"/>
    <property type="molecule type" value="Genomic_DNA"/>
</dbReference>
<dbReference type="RefSeq" id="WP_109251638.1">
    <property type="nucleotide sequence ID" value="NZ_QEXV01000001.1"/>
</dbReference>
<comment type="pathway">
    <text evidence="1 8">Metabolic intermediate biosynthesis; chorismate biosynthesis; chorismate from D-erythrose 4-phosphate and phosphoenolpyruvate: step 4/7.</text>
</comment>
<feature type="binding site" evidence="8">
    <location>
        <position position="84"/>
    </location>
    <ligand>
        <name>NADP(+)</name>
        <dbReference type="ChEBI" id="CHEBI:58349"/>
    </ligand>
</feature>
<feature type="binding site" evidence="8">
    <location>
        <position position="68"/>
    </location>
    <ligand>
        <name>shikimate</name>
        <dbReference type="ChEBI" id="CHEBI:36208"/>
    </ligand>
</feature>